<gene>
    <name evidence="4" type="ORF">GCM10011489_14740</name>
</gene>
<reference evidence="4" key="1">
    <citation type="journal article" date="2014" name="Int. J. Syst. Evol. Microbiol.">
        <title>Complete genome sequence of Corynebacterium casei LMG S-19264T (=DSM 44701T), isolated from a smear-ripened cheese.</title>
        <authorList>
            <consortium name="US DOE Joint Genome Institute (JGI-PGF)"/>
            <person name="Walter F."/>
            <person name="Albersmeier A."/>
            <person name="Kalinowski J."/>
            <person name="Ruckert C."/>
        </authorList>
    </citation>
    <scope>NUCLEOTIDE SEQUENCE</scope>
    <source>
        <strain evidence="4">CGMCC 1.12827</strain>
    </source>
</reference>
<proteinExistence type="predicted"/>
<dbReference type="PROSITE" id="PS51682">
    <property type="entry name" value="SAM_OMT_I"/>
    <property type="match status" value="1"/>
</dbReference>
<evidence type="ECO:0000313" key="4">
    <source>
        <dbReference type="EMBL" id="GGB27605.1"/>
    </source>
</evidence>
<dbReference type="Proteomes" id="UP000621454">
    <property type="component" value="Unassembled WGS sequence"/>
</dbReference>
<dbReference type="PANTHER" id="PTHR43167:SF1">
    <property type="entry name" value="PUTATIVE (AFU_ORTHOLOGUE AFUA_6G01830)-RELATED"/>
    <property type="match status" value="1"/>
</dbReference>
<keyword evidence="3" id="KW-0949">S-adenosyl-L-methionine</keyword>
<dbReference type="GO" id="GO:0008171">
    <property type="term" value="F:O-methyltransferase activity"/>
    <property type="evidence" value="ECO:0007669"/>
    <property type="project" value="InterPro"/>
</dbReference>
<reference evidence="4" key="2">
    <citation type="submission" date="2020-09" db="EMBL/GenBank/DDBJ databases">
        <authorList>
            <person name="Sun Q."/>
            <person name="Zhou Y."/>
        </authorList>
    </citation>
    <scope>NUCLEOTIDE SEQUENCE</scope>
    <source>
        <strain evidence="4">CGMCC 1.12827</strain>
    </source>
</reference>
<evidence type="ECO:0000256" key="3">
    <source>
        <dbReference type="ARBA" id="ARBA00022691"/>
    </source>
</evidence>
<evidence type="ECO:0000256" key="2">
    <source>
        <dbReference type="ARBA" id="ARBA00022679"/>
    </source>
</evidence>
<dbReference type="PANTHER" id="PTHR43167">
    <property type="entry name" value="PUTATIVE (AFU_ORTHOLOGUE AFUA_6G01830)-RELATED"/>
    <property type="match status" value="1"/>
</dbReference>
<dbReference type="Gene3D" id="3.40.50.150">
    <property type="entry name" value="Vaccinia Virus protein VP39"/>
    <property type="match status" value="1"/>
</dbReference>
<protein>
    <submittedName>
        <fullName evidence="4">O-methyltransferase, family 3</fullName>
    </submittedName>
</protein>
<organism evidence="4 5">
    <name type="scientific">Gordonia jinhuaensis</name>
    <dbReference type="NCBI Taxonomy" id="1517702"/>
    <lineage>
        <taxon>Bacteria</taxon>
        <taxon>Bacillati</taxon>
        <taxon>Actinomycetota</taxon>
        <taxon>Actinomycetes</taxon>
        <taxon>Mycobacteriales</taxon>
        <taxon>Gordoniaceae</taxon>
        <taxon>Gordonia</taxon>
    </lineage>
</organism>
<dbReference type="Pfam" id="PF13578">
    <property type="entry name" value="Methyltransf_24"/>
    <property type="match status" value="1"/>
</dbReference>
<dbReference type="SUPFAM" id="SSF53335">
    <property type="entry name" value="S-adenosyl-L-methionine-dependent methyltransferases"/>
    <property type="match status" value="1"/>
</dbReference>
<evidence type="ECO:0000256" key="1">
    <source>
        <dbReference type="ARBA" id="ARBA00022603"/>
    </source>
</evidence>
<sequence length="218" mass="23338">MTATIVSEPLAATLAGLYERAEEQRSSASGPPRVQLPADATAQHRADLMSDRYMPISPDTGTLLYTMIRAARPEVVVEFGTSYGISGLYIAAALRDNGIGHLYTTELSSKKVTAATRNFEQAGVADVVTILPGDARETLASVTESIGIVLLDGWKEMYLPVLALIEPNLRSGATIVADNTTRADVAPYLDYVRDPGNGYMSMSMGARGHDAVEISCRL</sequence>
<keyword evidence="2" id="KW-0808">Transferase</keyword>
<dbReference type="InterPro" id="IPR029063">
    <property type="entry name" value="SAM-dependent_MTases_sf"/>
</dbReference>
<evidence type="ECO:0000313" key="5">
    <source>
        <dbReference type="Proteomes" id="UP000621454"/>
    </source>
</evidence>
<accession>A0A916WS52</accession>
<dbReference type="GO" id="GO:0032259">
    <property type="term" value="P:methylation"/>
    <property type="evidence" value="ECO:0007669"/>
    <property type="project" value="UniProtKB-KW"/>
</dbReference>
<dbReference type="InterPro" id="IPR002935">
    <property type="entry name" value="SAM_O-MeTrfase"/>
</dbReference>
<name>A0A916WS52_9ACTN</name>
<keyword evidence="1" id="KW-0489">Methyltransferase</keyword>
<keyword evidence="5" id="KW-1185">Reference proteome</keyword>
<dbReference type="AlphaFoldDB" id="A0A916WS52"/>
<dbReference type="RefSeq" id="WP_188585945.1">
    <property type="nucleotide sequence ID" value="NZ_BMGC01000007.1"/>
</dbReference>
<dbReference type="EMBL" id="BMGC01000007">
    <property type="protein sequence ID" value="GGB27605.1"/>
    <property type="molecule type" value="Genomic_DNA"/>
</dbReference>
<comment type="caution">
    <text evidence="4">The sequence shown here is derived from an EMBL/GenBank/DDBJ whole genome shotgun (WGS) entry which is preliminary data.</text>
</comment>